<keyword evidence="3" id="KW-0378">Hydrolase</keyword>
<dbReference type="GO" id="GO:0016787">
    <property type="term" value="F:hydrolase activity"/>
    <property type="evidence" value="ECO:0007669"/>
    <property type="project" value="UniProtKB-KW"/>
</dbReference>
<dbReference type="InterPro" id="IPR047187">
    <property type="entry name" value="SF1_C_Upf1"/>
</dbReference>
<evidence type="ECO:0000256" key="2">
    <source>
        <dbReference type="ARBA" id="ARBA00022741"/>
    </source>
</evidence>
<dbReference type="SUPFAM" id="SSF52540">
    <property type="entry name" value="P-loop containing nucleoside triphosphate hydrolases"/>
    <property type="match status" value="1"/>
</dbReference>
<proteinExistence type="inferred from homology"/>
<evidence type="ECO:0000256" key="4">
    <source>
        <dbReference type="ARBA" id="ARBA00022806"/>
    </source>
</evidence>
<organism evidence="8 9">
    <name type="scientific">Rhizopus stolonifer</name>
    <name type="common">Rhizopus nigricans</name>
    <dbReference type="NCBI Taxonomy" id="4846"/>
    <lineage>
        <taxon>Eukaryota</taxon>
        <taxon>Fungi</taxon>
        <taxon>Fungi incertae sedis</taxon>
        <taxon>Mucoromycota</taxon>
        <taxon>Mucoromycotina</taxon>
        <taxon>Mucoromycetes</taxon>
        <taxon>Mucorales</taxon>
        <taxon>Mucorineae</taxon>
        <taxon>Rhizopodaceae</taxon>
        <taxon>Rhizopus</taxon>
    </lineage>
</organism>
<feature type="compositionally biased region" description="Polar residues" evidence="6">
    <location>
        <begin position="383"/>
        <end position="394"/>
    </location>
</feature>
<gene>
    <name evidence="8" type="primary">SEN1</name>
    <name evidence="8" type="ORF">CU098_003144</name>
</gene>
<dbReference type="STRING" id="4846.A0A367J0T8"/>
<dbReference type="EMBL" id="PJQM01004781">
    <property type="protein sequence ID" value="RCH83331.1"/>
    <property type="molecule type" value="Genomic_DNA"/>
</dbReference>
<reference evidence="8 9" key="1">
    <citation type="journal article" date="2018" name="G3 (Bethesda)">
        <title>Phylogenetic and Phylogenomic Definition of Rhizopus Species.</title>
        <authorList>
            <person name="Gryganskyi A.P."/>
            <person name="Golan J."/>
            <person name="Dolatabadi S."/>
            <person name="Mondo S."/>
            <person name="Robb S."/>
            <person name="Idnurm A."/>
            <person name="Muszewska A."/>
            <person name="Steczkiewicz K."/>
            <person name="Masonjones S."/>
            <person name="Liao H.L."/>
            <person name="Gajdeczka M.T."/>
            <person name="Anike F."/>
            <person name="Vuek A."/>
            <person name="Anishchenko I.M."/>
            <person name="Voigt K."/>
            <person name="de Hoog G.S."/>
            <person name="Smith M.E."/>
            <person name="Heitman J."/>
            <person name="Vilgalys R."/>
            <person name="Stajich J.E."/>
        </authorList>
    </citation>
    <scope>NUCLEOTIDE SEQUENCE [LARGE SCALE GENOMIC DNA]</scope>
    <source>
        <strain evidence="8 9">LSU 92-RS-03</strain>
    </source>
</reference>
<dbReference type="FunFam" id="3.40.50.300:FF:000326">
    <property type="entry name" value="P-loop containing nucleoside triphosphate hydrolase"/>
    <property type="match status" value="1"/>
</dbReference>
<dbReference type="GO" id="GO:0001147">
    <property type="term" value="F:transcription termination site sequence-specific DNA binding"/>
    <property type="evidence" value="ECO:0007669"/>
    <property type="project" value="TreeGrafter"/>
</dbReference>
<protein>
    <submittedName>
        <fullName evidence="8">DEAD-box type RNA helicase</fullName>
    </submittedName>
</protein>
<dbReference type="InterPro" id="IPR041679">
    <property type="entry name" value="DNA2/NAM7-like_C"/>
</dbReference>
<sequence length="402" mass="45772">SRLLDGPNMSTVSSAVWHTMPEFPPYHFFNVSRGQENVGRGKSIYNVAEADAAVALVDMLCTRFPTIKFASKIGVITPYKQQVSQLKSCFRNRFGNGIIDVIDFNTVDGFQGQEKEIIIFSCVRAGSGRGIGFLADVRRMNVGLTRAKCSLFVLGNARSLSNSEYWGDLVRDASHRKLMTECKYPYFGHRMENTSIPSNIFEKDIVITKKRTLPQKKGPIKIARPKSLPDDMGSETETVGEKRKASPVLELLHSKKRGTIDEDVVMEDKSFIDKVRMEKKAAGRGVPIVAPSNSMQKKKVSMAEYNSMRGNDNHNNKSSLFINRKRPGVQKSRHEQHRNWPESISAREKAMMDANKDRMRRYREEERRRDNSSSSSRRDPVRNINSLVNDAQNRYSRDSRHF</sequence>
<accession>A0A367J0T8</accession>
<feature type="region of interest" description="Disordered" evidence="6">
    <location>
        <begin position="221"/>
        <end position="242"/>
    </location>
</feature>
<evidence type="ECO:0000256" key="5">
    <source>
        <dbReference type="ARBA" id="ARBA00022840"/>
    </source>
</evidence>
<dbReference type="CDD" id="cd18808">
    <property type="entry name" value="SF1_C_Upf1"/>
    <property type="match status" value="1"/>
</dbReference>
<dbReference type="AlphaFoldDB" id="A0A367J0T8"/>
<feature type="compositionally biased region" description="Basic and acidic residues" evidence="6">
    <location>
        <begin position="337"/>
        <end position="381"/>
    </location>
</feature>
<keyword evidence="2" id="KW-0547">Nucleotide-binding</keyword>
<comment type="similarity">
    <text evidence="1">Belongs to the DNA2/NAM7 helicase family.</text>
</comment>
<dbReference type="PANTHER" id="PTHR10887">
    <property type="entry name" value="DNA2/NAM7 HELICASE FAMILY"/>
    <property type="match status" value="1"/>
</dbReference>
<dbReference type="Proteomes" id="UP000253551">
    <property type="component" value="Unassembled WGS sequence"/>
</dbReference>
<comment type="caution">
    <text evidence="8">The sequence shown here is derived from an EMBL/GenBank/DDBJ whole genome shotgun (WGS) entry which is preliminary data.</text>
</comment>
<dbReference type="InterPro" id="IPR027417">
    <property type="entry name" value="P-loop_NTPase"/>
</dbReference>
<keyword evidence="4 8" id="KW-0347">Helicase</keyword>
<name>A0A367J0T8_RHIST</name>
<dbReference type="Pfam" id="PF13087">
    <property type="entry name" value="AAA_12"/>
    <property type="match status" value="1"/>
</dbReference>
<feature type="non-terminal residue" evidence="8">
    <location>
        <position position="1"/>
    </location>
</feature>
<evidence type="ECO:0000256" key="6">
    <source>
        <dbReference type="SAM" id="MobiDB-lite"/>
    </source>
</evidence>
<evidence type="ECO:0000256" key="1">
    <source>
        <dbReference type="ARBA" id="ARBA00007913"/>
    </source>
</evidence>
<dbReference type="Gene3D" id="3.40.50.300">
    <property type="entry name" value="P-loop containing nucleotide triphosphate hydrolases"/>
    <property type="match status" value="1"/>
</dbReference>
<evidence type="ECO:0000259" key="7">
    <source>
        <dbReference type="Pfam" id="PF13087"/>
    </source>
</evidence>
<evidence type="ECO:0000313" key="8">
    <source>
        <dbReference type="EMBL" id="RCH83331.1"/>
    </source>
</evidence>
<feature type="domain" description="DNA2/NAM7 helicase-like C-terminal" evidence="7">
    <location>
        <begin position="2"/>
        <end position="157"/>
    </location>
</feature>
<feature type="region of interest" description="Disordered" evidence="6">
    <location>
        <begin position="279"/>
        <end position="301"/>
    </location>
</feature>
<dbReference type="PANTHER" id="PTHR10887:SF495">
    <property type="entry name" value="HELICASE SENATAXIN ISOFORM X1-RELATED"/>
    <property type="match status" value="1"/>
</dbReference>
<dbReference type="InterPro" id="IPR045055">
    <property type="entry name" value="DNA2/NAM7-like"/>
</dbReference>
<dbReference type="GO" id="GO:0004386">
    <property type="term" value="F:helicase activity"/>
    <property type="evidence" value="ECO:0007669"/>
    <property type="project" value="UniProtKB-KW"/>
</dbReference>
<keyword evidence="5" id="KW-0067">ATP-binding</keyword>
<dbReference type="OrthoDB" id="6513042at2759"/>
<dbReference type="GO" id="GO:0016604">
    <property type="term" value="C:nuclear body"/>
    <property type="evidence" value="ECO:0007669"/>
    <property type="project" value="TreeGrafter"/>
</dbReference>
<keyword evidence="9" id="KW-1185">Reference proteome</keyword>
<evidence type="ECO:0000256" key="3">
    <source>
        <dbReference type="ARBA" id="ARBA00022801"/>
    </source>
</evidence>
<dbReference type="GO" id="GO:0005694">
    <property type="term" value="C:chromosome"/>
    <property type="evidence" value="ECO:0007669"/>
    <property type="project" value="UniProtKB-ARBA"/>
</dbReference>
<dbReference type="GO" id="GO:0006369">
    <property type="term" value="P:termination of RNA polymerase II transcription"/>
    <property type="evidence" value="ECO:0007669"/>
    <property type="project" value="TreeGrafter"/>
</dbReference>
<feature type="region of interest" description="Disordered" evidence="6">
    <location>
        <begin position="327"/>
        <end position="402"/>
    </location>
</feature>
<evidence type="ECO:0000313" key="9">
    <source>
        <dbReference type="Proteomes" id="UP000253551"/>
    </source>
</evidence>
<dbReference type="GO" id="GO:0005524">
    <property type="term" value="F:ATP binding"/>
    <property type="evidence" value="ECO:0007669"/>
    <property type="project" value="UniProtKB-KW"/>
</dbReference>